<dbReference type="AlphaFoldDB" id="A0A2Z2MGD8"/>
<accession>A0A2Z2MGD8</accession>
<dbReference type="Proteomes" id="UP000250179">
    <property type="component" value="Plasmid unnamed"/>
</dbReference>
<sequence>MIEKIIQTLVDWGMVPHRQKTKAETIRTITNMLEAIKHEYDGKLPRWELKHFVQRFSRNSGFSERQIYRYINSLRALGFLDDYVELSTGKHYIVLSKRFGSRMLDLYRKYRAWLEE</sequence>
<evidence type="ECO:0000313" key="2">
    <source>
        <dbReference type="Proteomes" id="UP000250179"/>
    </source>
</evidence>
<protein>
    <submittedName>
        <fullName evidence="1">Uncharacterized protein</fullName>
    </submittedName>
</protein>
<name>A0A2Z2MGD8_THEPR</name>
<evidence type="ECO:0000313" key="1">
    <source>
        <dbReference type="EMBL" id="ASJ03812.1"/>
    </source>
</evidence>
<dbReference type="OrthoDB" id="374711at2157"/>
<dbReference type="EMBL" id="CP014863">
    <property type="protein sequence ID" value="ASJ03812.1"/>
    <property type="molecule type" value="Genomic_DNA"/>
</dbReference>
<organism evidence="1 2">
    <name type="scientific">Thermococcus profundus</name>
    <dbReference type="NCBI Taxonomy" id="49899"/>
    <lineage>
        <taxon>Archaea</taxon>
        <taxon>Methanobacteriati</taxon>
        <taxon>Methanobacteriota</taxon>
        <taxon>Thermococci</taxon>
        <taxon>Thermococcales</taxon>
        <taxon>Thermococcaceae</taxon>
        <taxon>Thermococcus</taxon>
    </lineage>
</organism>
<geneLocation type="plasmid" evidence="2"/>
<dbReference type="RefSeq" id="WP_088859071.1">
    <property type="nucleotide sequence ID" value="NZ_CP014863.1"/>
</dbReference>
<gene>
    <name evidence="1" type="ORF">A3L09_10665</name>
</gene>
<reference evidence="1 2" key="1">
    <citation type="submission" date="2016-03" db="EMBL/GenBank/DDBJ databases">
        <title>Complete genome sequence of Thermococcus profundus strain DT5432.</title>
        <authorList>
            <person name="Oger P.M."/>
        </authorList>
    </citation>
    <scope>NUCLEOTIDE SEQUENCE [LARGE SCALE GENOMIC DNA]</scope>
    <source>
        <strain evidence="1 2">DT 5432</strain>
        <plasmid evidence="2">Plasmid</plasmid>
    </source>
</reference>
<dbReference type="KEGG" id="tprf:A3L09_10665"/>
<keyword evidence="1" id="KW-0614">Plasmid</keyword>
<dbReference type="GeneID" id="33320883"/>
<keyword evidence="2" id="KW-1185">Reference proteome</keyword>
<proteinExistence type="predicted"/>